<keyword evidence="6" id="KW-0482">Metalloprotease</keyword>
<comment type="similarity">
    <text evidence="1">Belongs to the peptidase M4 family.</text>
</comment>
<dbReference type="InterPro" id="IPR052759">
    <property type="entry name" value="Metalloprotease_M4"/>
</dbReference>
<comment type="caution">
    <text evidence="9">The sequence shown here is derived from an EMBL/GenBank/DDBJ whole genome shotgun (WGS) entry which is preliminary data.</text>
</comment>
<dbReference type="Gene3D" id="3.10.170.10">
    <property type="match status" value="1"/>
</dbReference>
<accession>A0A8H3G753</accession>
<evidence type="ECO:0000256" key="4">
    <source>
        <dbReference type="ARBA" id="ARBA00022801"/>
    </source>
</evidence>
<dbReference type="AlphaFoldDB" id="A0A8H3G753"/>
<evidence type="ECO:0000259" key="8">
    <source>
        <dbReference type="Pfam" id="PF02868"/>
    </source>
</evidence>
<protein>
    <submittedName>
        <fullName evidence="9">Uncharacterized protein</fullName>
    </submittedName>
</protein>
<dbReference type="InterPro" id="IPR001570">
    <property type="entry name" value="Peptidase_M4_C_domain"/>
</dbReference>
<dbReference type="SUPFAM" id="SSF55486">
    <property type="entry name" value="Metalloproteases ('zincins'), catalytic domain"/>
    <property type="match status" value="1"/>
</dbReference>
<keyword evidence="4" id="KW-0378">Hydrolase</keyword>
<keyword evidence="3" id="KW-0479">Metal-binding</keyword>
<evidence type="ECO:0000259" key="7">
    <source>
        <dbReference type="Pfam" id="PF01447"/>
    </source>
</evidence>
<dbReference type="CDD" id="cd09597">
    <property type="entry name" value="M4_TLP"/>
    <property type="match status" value="1"/>
</dbReference>
<dbReference type="GO" id="GO:0006508">
    <property type="term" value="P:proteolysis"/>
    <property type="evidence" value="ECO:0007669"/>
    <property type="project" value="UniProtKB-KW"/>
</dbReference>
<dbReference type="PANTHER" id="PTHR43579:SF1">
    <property type="entry name" value="NEUTRAL METALLOPROTEINASE"/>
    <property type="match status" value="1"/>
</dbReference>
<dbReference type="OrthoDB" id="5332336at2759"/>
<dbReference type="PRINTS" id="PR00730">
    <property type="entry name" value="THERMOLYSIN"/>
</dbReference>
<evidence type="ECO:0000256" key="6">
    <source>
        <dbReference type="ARBA" id="ARBA00023049"/>
    </source>
</evidence>
<dbReference type="GO" id="GO:0004222">
    <property type="term" value="F:metalloendopeptidase activity"/>
    <property type="evidence" value="ECO:0007669"/>
    <property type="project" value="InterPro"/>
</dbReference>
<gene>
    <name evidence="9" type="ORF">HETSPECPRED_009905</name>
</gene>
<keyword evidence="2" id="KW-0645">Protease</keyword>
<reference evidence="9" key="1">
    <citation type="submission" date="2021-03" db="EMBL/GenBank/DDBJ databases">
        <authorList>
            <person name="Tagirdzhanova G."/>
        </authorList>
    </citation>
    <scope>NUCLEOTIDE SEQUENCE</scope>
</reference>
<dbReference type="InterPro" id="IPR027268">
    <property type="entry name" value="Peptidase_M4/M1_CTD_sf"/>
</dbReference>
<evidence type="ECO:0000313" key="9">
    <source>
        <dbReference type="EMBL" id="CAF9935807.1"/>
    </source>
</evidence>
<dbReference type="InterPro" id="IPR013856">
    <property type="entry name" value="Peptidase_M4_domain"/>
</dbReference>
<name>A0A8H3G753_9LECA</name>
<evidence type="ECO:0000313" key="10">
    <source>
        <dbReference type="Proteomes" id="UP000664521"/>
    </source>
</evidence>
<dbReference type="PANTHER" id="PTHR43579">
    <property type="match status" value="1"/>
</dbReference>
<sequence length="380" mass="41132">MARWRSFLPAHVLHAIANSVENPQNVQEAAQTALQIHQRVTLARKEYLLTEGKAGVAQPADAFIPSHAVARISDDAGAKGLIQGTGAVEADVTDSVSRRNAPLETKPTSRTVCDFNHALDEYILPGIAVRANSSKESPDKTVNQAYDNVGQVLKFYKEKLGLESFDNENTAIVSSVHFGKDYVNAYGNDFIYNFAASVDVIAHEISHALTDNLCPLEYSGQSGALNEHLSDVLAVIVGQMVKNQTAEQANWLIGEDCLFPTVRGVALRSLKAPGTAYDDPRLVSNAKDFRVAEEDNGGVHTYSGIPNKAFYLTAMALGGSTWGTAGRIWWSAMRSGRIPLKCSFQQFADLTIQCATTELGHDAAKLVRRAWDDVGVIGGV</sequence>
<dbReference type="GO" id="GO:0046872">
    <property type="term" value="F:metal ion binding"/>
    <property type="evidence" value="ECO:0007669"/>
    <property type="project" value="UniProtKB-KW"/>
</dbReference>
<dbReference type="Gene3D" id="1.10.390.10">
    <property type="entry name" value="Neutral Protease Domain 2"/>
    <property type="match status" value="1"/>
</dbReference>
<dbReference type="Pfam" id="PF02868">
    <property type="entry name" value="Peptidase_M4_C"/>
    <property type="match status" value="1"/>
</dbReference>
<evidence type="ECO:0000256" key="2">
    <source>
        <dbReference type="ARBA" id="ARBA00022670"/>
    </source>
</evidence>
<feature type="domain" description="Peptidase M4 C-terminal" evidence="8">
    <location>
        <begin position="216"/>
        <end position="376"/>
    </location>
</feature>
<dbReference type="Proteomes" id="UP000664521">
    <property type="component" value="Unassembled WGS sequence"/>
</dbReference>
<feature type="domain" description="Peptidase M4" evidence="7">
    <location>
        <begin position="135"/>
        <end position="210"/>
    </location>
</feature>
<keyword evidence="10" id="KW-1185">Reference proteome</keyword>
<evidence type="ECO:0000256" key="5">
    <source>
        <dbReference type="ARBA" id="ARBA00022833"/>
    </source>
</evidence>
<proteinExistence type="inferred from homology"/>
<evidence type="ECO:0000256" key="1">
    <source>
        <dbReference type="ARBA" id="ARBA00009388"/>
    </source>
</evidence>
<dbReference type="InterPro" id="IPR023612">
    <property type="entry name" value="Peptidase_M4"/>
</dbReference>
<organism evidence="9 10">
    <name type="scientific">Heterodermia speciosa</name>
    <dbReference type="NCBI Taxonomy" id="116794"/>
    <lineage>
        <taxon>Eukaryota</taxon>
        <taxon>Fungi</taxon>
        <taxon>Dikarya</taxon>
        <taxon>Ascomycota</taxon>
        <taxon>Pezizomycotina</taxon>
        <taxon>Lecanoromycetes</taxon>
        <taxon>OSLEUM clade</taxon>
        <taxon>Lecanoromycetidae</taxon>
        <taxon>Caliciales</taxon>
        <taxon>Physciaceae</taxon>
        <taxon>Heterodermia</taxon>
    </lineage>
</organism>
<dbReference type="EMBL" id="CAJPDS010000086">
    <property type="protein sequence ID" value="CAF9935807.1"/>
    <property type="molecule type" value="Genomic_DNA"/>
</dbReference>
<evidence type="ECO:0000256" key="3">
    <source>
        <dbReference type="ARBA" id="ARBA00022723"/>
    </source>
</evidence>
<keyword evidence="5" id="KW-0862">Zinc</keyword>
<dbReference type="Pfam" id="PF01447">
    <property type="entry name" value="Peptidase_M4"/>
    <property type="match status" value="1"/>
</dbReference>